<name>A0A3S5CVG2_9PLAT</name>
<evidence type="ECO:0000313" key="2">
    <source>
        <dbReference type="Proteomes" id="UP000784294"/>
    </source>
</evidence>
<evidence type="ECO:0000313" key="1">
    <source>
        <dbReference type="EMBL" id="VEL42659.1"/>
    </source>
</evidence>
<gene>
    <name evidence="1" type="ORF">PXEA_LOCUS36099</name>
</gene>
<proteinExistence type="predicted"/>
<keyword evidence="2" id="KW-1185">Reference proteome</keyword>
<sequence length="64" mass="6905">IGNTKFVFVLIHIKAAGLRNSQCVRTQDEIKALGILVEAFYLTNPSKSGLTSLSQLGLVVKATM</sequence>
<comment type="caution">
    <text evidence="1">The sequence shown here is derived from an EMBL/GenBank/DDBJ whole genome shotgun (WGS) entry which is preliminary data.</text>
</comment>
<accession>A0A3S5CVG2</accession>
<organism evidence="1 2">
    <name type="scientific">Protopolystoma xenopodis</name>
    <dbReference type="NCBI Taxonomy" id="117903"/>
    <lineage>
        <taxon>Eukaryota</taxon>
        <taxon>Metazoa</taxon>
        <taxon>Spiralia</taxon>
        <taxon>Lophotrochozoa</taxon>
        <taxon>Platyhelminthes</taxon>
        <taxon>Monogenea</taxon>
        <taxon>Polyopisthocotylea</taxon>
        <taxon>Polystomatidea</taxon>
        <taxon>Polystomatidae</taxon>
        <taxon>Protopolystoma</taxon>
    </lineage>
</organism>
<dbReference type="EMBL" id="CAAALY010275690">
    <property type="protein sequence ID" value="VEL42659.1"/>
    <property type="molecule type" value="Genomic_DNA"/>
</dbReference>
<dbReference type="Proteomes" id="UP000784294">
    <property type="component" value="Unassembled WGS sequence"/>
</dbReference>
<feature type="non-terminal residue" evidence="1">
    <location>
        <position position="64"/>
    </location>
</feature>
<protein>
    <submittedName>
        <fullName evidence="1">Uncharacterized protein</fullName>
    </submittedName>
</protein>
<dbReference type="AlphaFoldDB" id="A0A3S5CVG2"/>
<reference evidence="1" key="1">
    <citation type="submission" date="2018-11" db="EMBL/GenBank/DDBJ databases">
        <authorList>
            <consortium name="Pathogen Informatics"/>
        </authorList>
    </citation>
    <scope>NUCLEOTIDE SEQUENCE</scope>
</reference>